<dbReference type="CDD" id="cd01949">
    <property type="entry name" value="GGDEF"/>
    <property type="match status" value="1"/>
</dbReference>
<evidence type="ECO:0000313" key="5">
    <source>
        <dbReference type="EMBL" id="EEE44582.2"/>
    </source>
</evidence>
<dbReference type="GO" id="GO:0052621">
    <property type="term" value="F:diguanylate cyclase activity"/>
    <property type="evidence" value="ECO:0007669"/>
    <property type="project" value="UniProtKB-EC"/>
</dbReference>
<proteinExistence type="predicted"/>
<sequence>MTPLPLFSANMLILSVFAISFLAISFSARPNRHWRSWAAANALSVGALASFASLSALPPIATYMLPNILLLAGFGFHLHAARSLKQVSTPYGVVIAPAGVYIVVAALAYVFEVYALAYVASNLLFAALCISIAATYGSAAFRGLVSSLALIIAFGLLALEAGLRILHGVLAEGPFGPGMIDDGTVNIHLMISLIFIAISGAFSMAISFEQLARNNHEDARRDPLTGTFNRREFLRRLEGQLQPATGAHFGLIQFDLDHFKQVNDRFGHVAGDEALVKVCQAIRHHLRRSDCFARLGGEEFGLLLPNVGQEDAVVIAERIRRLVENQSYEFAPDGFQITISGGMYHGTGESLTPTDLFKIVDTGLYTSKNAGRNRITMAAQETETPKFSEELAQLDGLSQPENELQSAV</sequence>
<protein>
    <recommendedName>
        <fullName evidence="1">diguanylate cyclase</fullName>
        <ecNumber evidence="1">2.7.7.65</ecNumber>
    </recommendedName>
</protein>
<dbReference type="NCBIfam" id="TIGR00254">
    <property type="entry name" value="GGDEF"/>
    <property type="match status" value="1"/>
</dbReference>
<comment type="caution">
    <text evidence="5">The sequence shown here is derived from an EMBL/GenBank/DDBJ whole genome shotgun (WGS) entry which is preliminary data.</text>
</comment>
<dbReference type="SUPFAM" id="SSF55073">
    <property type="entry name" value="Nucleotide cyclase"/>
    <property type="match status" value="1"/>
</dbReference>
<feature type="transmembrane region" description="Helical" evidence="3">
    <location>
        <begin position="6"/>
        <end position="24"/>
    </location>
</feature>
<reference evidence="5 6" key="2">
    <citation type="submission" date="2013-04" db="EMBL/GenBank/DDBJ databases">
        <authorList>
            <person name="Fiebig A."/>
            <person name="Pradella S."/>
            <person name="Wagner-Doebler I."/>
        </authorList>
    </citation>
    <scope>NUCLEOTIDE SEQUENCE [LARGE SCALE GENOMIC DNA]</scope>
    <source>
        <strain evidence="6">DSM 17067 / NCIMB 14079 / DFL-11</strain>
    </source>
</reference>
<dbReference type="GO" id="GO:1902201">
    <property type="term" value="P:negative regulation of bacterial-type flagellum-dependent cell motility"/>
    <property type="evidence" value="ECO:0007669"/>
    <property type="project" value="TreeGrafter"/>
</dbReference>
<name>A0A5E8GYF5_ROSAD</name>
<feature type="transmembrane region" description="Helical" evidence="3">
    <location>
        <begin position="60"/>
        <end position="79"/>
    </location>
</feature>
<dbReference type="Proteomes" id="UP000004703">
    <property type="component" value="Chromosome"/>
</dbReference>
<dbReference type="PANTHER" id="PTHR45138:SF9">
    <property type="entry name" value="DIGUANYLATE CYCLASE DGCM-RELATED"/>
    <property type="match status" value="1"/>
</dbReference>
<dbReference type="Pfam" id="PF00990">
    <property type="entry name" value="GGDEF"/>
    <property type="match status" value="1"/>
</dbReference>
<dbReference type="InterPro" id="IPR029787">
    <property type="entry name" value="Nucleotide_cyclase"/>
</dbReference>
<dbReference type="FunFam" id="3.30.70.270:FF:000001">
    <property type="entry name" value="Diguanylate cyclase domain protein"/>
    <property type="match status" value="1"/>
</dbReference>
<dbReference type="InterPro" id="IPR043128">
    <property type="entry name" value="Rev_trsase/Diguanyl_cyclase"/>
</dbReference>
<dbReference type="GO" id="GO:0043709">
    <property type="term" value="P:cell adhesion involved in single-species biofilm formation"/>
    <property type="evidence" value="ECO:0007669"/>
    <property type="project" value="TreeGrafter"/>
</dbReference>
<dbReference type="EC" id="2.7.7.65" evidence="1"/>
<dbReference type="PROSITE" id="PS50887">
    <property type="entry name" value="GGDEF"/>
    <property type="match status" value="1"/>
</dbReference>
<evidence type="ECO:0000256" key="3">
    <source>
        <dbReference type="SAM" id="Phobius"/>
    </source>
</evidence>
<dbReference type="InterPro" id="IPR050469">
    <property type="entry name" value="Diguanylate_Cyclase"/>
</dbReference>
<keyword evidence="3" id="KW-1133">Transmembrane helix</keyword>
<keyword evidence="3" id="KW-0812">Transmembrane</keyword>
<organism evidence="5 6">
    <name type="scientific">Roseibium alexandrii (strain DSM 17067 / NCIMB 14079 / DFL-11)</name>
    <name type="common">Labrenzia alexandrii</name>
    <dbReference type="NCBI Taxonomy" id="244592"/>
    <lineage>
        <taxon>Bacteria</taxon>
        <taxon>Pseudomonadati</taxon>
        <taxon>Pseudomonadota</taxon>
        <taxon>Alphaproteobacteria</taxon>
        <taxon>Hyphomicrobiales</taxon>
        <taxon>Stappiaceae</taxon>
        <taxon>Roseibium</taxon>
    </lineage>
</organism>
<dbReference type="AlphaFoldDB" id="A0A5E8GYF5"/>
<feature type="transmembrane region" description="Helical" evidence="3">
    <location>
        <begin position="148"/>
        <end position="167"/>
    </location>
</feature>
<reference evidence="5 6" key="1">
    <citation type="submission" date="2008-01" db="EMBL/GenBank/DDBJ databases">
        <authorList>
            <person name="Wagner-Dobler I."/>
            <person name="Ferriera S."/>
            <person name="Johnson J."/>
            <person name="Kravitz S."/>
            <person name="Beeson K."/>
            <person name="Sutton G."/>
            <person name="Rogers Y.-H."/>
            <person name="Friedman R."/>
            <person name="Frazier M."/>
            <person name="Venter J.C."/>
        </authorList>
    </citation>
    <scope>NUCLEOTIDE SEQUENCE [LARGE SCALE GENOMIC DNA]</scope>
    <source>
        <strain evidence="6">DSM 17067 / NCIMB 14079 / DFL-11</strain>
    </source>
</reference>
<evidence type="ECO:0000313" key="6">
    <source>
        <dbReference type="Proteomes" id="UP000004703"/>
    </source>
</evidence>
<dbReference type="RefSeq" id="WP_040450799.1">
    <property type="nucleotide sequence ID" value="NZ_CM011002.1"/>
</dbReference>
<comment type="catalytic activity">
    <reaction evidence="2">
        <text>2 GTP = 3',3'-c-di-GMP + 2 diphosphate</text>
        <dbReference type="Rhea" id="RHEA:24898"/>
        <dbReference type="ChEBI" id="CHEBI:33019"/>
        <dbReference type="ChEBI" id="CHEBI:37565"/>
        <dbReference type="ChEBI" id="CHEBI:58805"/>
        <dbReference type="EC" id="2.7.7.65"/>
    </reaction>
</comment>
<feature type="transmembrane region" description="Helical" evidence="3">
    <location>
        <begin position="117"/>
        <end position="136"/>
    </location>
</feature>
<evidence type="ECO:0000256" key="2">
    <source>
        <dbReference type="ARBA" id="ARBA00034247"/>
    </source>
</evidence>
<dbReference type="Gene3D" id="3.30.70.270">
    <property type="match status" value="1"/>
</dbReference>
<gene>
    <name evidence="5" type="ORF">SADFL11_1870</name>
</gene>
<dbReference type="EMBL" id="ACCU02000001">
    <property type="protein sequence ID" value="EEE44582.2"/>
    <property type="molecule type" value="Genomic_DNA"/>
</dbReference>
<evidence type="ECO:0000259" key="4">
    <source>
        <dbReference type="PROSITE" id="PS50887"/>
    </source>
</evidence>
<feature type="transmembrane region" description="Helical" evidence="3">
    <location>
        <begin position="91"/>
        <end position="111"/>
    </location>
</feature>
<evidence type="ECO:0000256" key="1">
    <source>
        <dbReference type="ARBA" id="ARBA00012528"/>
    </source>
</evidence>
<dbReference type="GO" id="GO:0005886">
    <property type="term" value="C:plasma membrane"/>
    <property type="evidence" value="ECO:0007669"/>
    <property type="project" value="TreeGrafter"/>
</dbReference>
<feature type="transmembrane region" description="Helical" evidence="3">
    <location>
        <begin position="36"/>
        <end position="54"/>
    </location>
</feature>
<feature type="transmembrane region" description="Helical" evidence="3">
    <location>
        <begin position="187"/>
        <end position="208"/>
    </location>
</feature>
<dbReference type="InterPro" id="IPR000160">
    <property type="entry name" value="GGDEF_dom"/>
</dbReference>
<dbReference type="SMART" id="SM00267">
    <property type="entry name" value="GGDEF"/>
    <property type="match status" value="1"/>
</dbReference>
<feature type="domain" description="GGDEF" evidence="4">
    <location>
        <begin position="247"/>
        <end position="380"/>
    </location>
</feature>
<accession>A0A5E8GYF5</accession>
<keyword evidence="3" id="KW-0472">Membrane</keyword>
<dbReference type="PANTHER" id="PTHR45138">
    <property type="entry name" value="REGULATORY COMPONENTS OF SENSORY TRANSDUCTION SYSTEM"/>
    <property type="match status" value="1"/>
</dbReference>